<sequence>MTDQQAASTVPTEYVPDAQGGGGEVPERPAHSVSGYLLIAGVALLAVIGGLTTGLLAAAAHAPGPAAGVALATAVACAVPLSGLVVVNPNEARVLQLFGRYTGTLRQEGLHCVNPFTTKTRVSLRVSNFESSVLKVNDAEGTPVEIAAVVVWKVESPAAAVFQVDDYEEYVTTQAETAVRHLATSYPYDAEDGRPSLRSGLDLGDEMGAEVQERVAPAGVRVLECRITHLAYAPEIAQAMLQRQQAGAVVAARTRIVQGAVGMVEMALEQLNERDVVELDEERKAAMVSNLLVVLCGDRSTQPVVNTGTLYQ</sequence>
<dbReference type="PANTHER" id="PTHR43446:SF1">
    <property type="entry name" value="BAND 7 DOMAIN-CONTAINING PROTEIN"/>
    <property type="match status" value="1"/>
</dbReference>
<evidence type="ECO:0000313" key="5">
    <source>
        <dbReference type="Proteomes" id="UP000249340"/>
    </source>
</evidence>
<dbReference type="InterPro" id="IPR036013">
    <property type="entry name" value="Band_7/SPFH_dom_sf"/>
</dbReference>
<dbReference type="CDD" id="cd03402">
    <property type="entry name" value="SPFH_like_u2"/>
    <property type="match status" value="1"/>
</dbReference>
<proteinExistence type="predicted"/>
<name>A0A345ST85_9ACTN</name>
<protein>
    <submittedName>
        <fullName evidence="4">SPFH domain-containing protein</fullName>
    </submittedName>
</protein>
<dbReference type="KEGG" id="stri:C7M71_005205"/>
<dbReference type="AlphaFoldDB" id="A0A345ST85"/>
<evidence type="ECO:0000259" key="3">
    <source>
        <dbReference type="SMART" id="SM00244"/>
    </source>
</evidence>
<keyword evidence="2" id="KW-0472">Membrane</keyword>
<dbReference type="EMBL" id="CP031264">
    <property type="protein sequence ID" value="AXI76940.1"/>
    <property type="molecule type" value="Genomic_DNA"/>
</dbReference>
<feature type="region of interest" description="Disordered" evidence="1">
    <location>
        <begin position="1"/>
        <end position="26"/>
    </location>
</feature>
<dbReference type="SMART" id="SM00244">
    <property type="entry name" value="PHB"/>
    <property type="match status" value="1"/>
</dbReference>
<evidence type="ECO:0000256" key="2">
    <source>
        <dbReference type="SAM" id="Phobius"/>
    </source>
</evidence>
<evidence type="ECO:0000313" key="4">
    <source>
        <dbReference type="EMBL" id="AXI76940.1"/>
    </source>
</evidence>
<dbReference type="Proteomes" id="UP000249340">
    <property type="component" value="Chromosome"/>
</dbReference>
<keyword evidence="5" id="KW-1185">Reference proteome</keyword>
<dbReference type="Gene3D" id="3.30.479.30">
    <property type="entry name" value="Band 7 domain"/>
    <property type="match status" value="1"/>
</dbReference>
<dbReference type="SUPFAM" id="SSF117892">
    <property type="entry name" value="Band 7/SPFH domain"/>
    <property type="match status" value="1"/>
</dbReference>
<dbReference type="RefSeq" id="WP_111489321.1">
    <property type="nucleotide sequence ID" value="NZ_CP031264.1"/>
</dbReference>
<reference evidence="5" key="1">
    <citation type="submission" date="2018-07" db="EMBL/GenBank/DDBJ databases">
        <title>Streptacidiphilus bronchialis DSM 106435 chromosome.</title>
        <authorList>
            <person name="Batra D."/>
            <person name="Gulvik C.A."/>
        </authorList>
    </citation>
    <scope>NUCLEOTIDE SEQUENCE [LARGE SCALE GENOMIC DNA]</scope>
    <source>
        <strain evidence="5">DSM 106435</strain>
    </source>
</reference>
<feature type="compositionally biased region" description="Polar residues" evidence="1">
    <location>
        <begin position="1"/>
        <end position="11"/>
    </location>
</feature>
<feature type="transmembrane region" description="Helical" evidence="2">
    <location>
        <begin position="66"/>
        <end position="87"/>
    </location>
</feature>
<dbReference type="OrthoDB" id="9813479at2"/>
<dbReference type="InterPro" id="IPR001107">
    <property type="entry name" value="Band_7"/>
</dbReference>
<gene>
    <name evidence="4" type="ORF">C7M71_005205</name>
</gene>
<feature type="domain" description="Band 7" evidence="3">
    <location>
        <begin position="82"/>
        <end position="244"/>
    </location>
</feature>
<organism evidence="4 5">
    <name type="scientific">Peterkaempfera bronchialis</name>
    <dbReference type="NCBI Taxonomy" id="2126346"/>
    <lineage>
        <taxon>Bacteria</taxon>
        <taxon>Bacillati</taxon>
        <taxon>Actinomycetota</taxon>
        <taxon>Actinomycetes</taxon>
        <taxon>Kitasatosporales</taxon>
        <taxon>Streptomycetaceae</taxon>
        <taxon>Peterkaempfera</taxon>
    </lineage>
</organism>
<dbReference type="PANTHER" id="PTHR43446">
    <property type="entry name" value="MEMBRANE PROTEIN-RELATED"/>
    <property type="match status" value="1"/>
</dbReference>
<dbReference type="Pfam" id="PF01145">
    <property type="entry name" value="Band_7"/>
    <property type="match status" value="1"/>
</dbReference>
<feature type="transmembrane region" description="Helical" evidence="2">
    <location>
        <begin position="36"/>
        <end position="60"/>
    </location>
</feature>
<evidence type="ECO:0000256" key="1">
    <source>
        <dbReference type="SAM" id="MobiDB-lite"/>
    </source>
</evidence>
<keyword evidence="2" id="KW-1133">Transmembrane helix</keyword>
<accession>A0A345ST85</accession>
<keyword evidence="2" id="KW-0812">Transmembrane</keyword>